<name>W2KEE6_PHYNI</name>
<proteinExistence type="predicted"/>
<dbReference type="Proteomes" id="UP000054423">
    <property type="component" value="Unassembled WGS sequence"/>
</dbReference>
<dbReference type="EMBL" id="KI682116">
    <property type="protein sequence ID" value="ETL82969.1"/>
    <property type="molecule type" value="Genomic_DNA"/>
</dbReference>
<dbReference type="AlphaFoldDB" id="W2KEE6"/>
<protein>
    <submittedName>
        <fullName evidence="1">Uncharacterized protein</fullName>
    </submittedName>
</protein>
<accession>W2KEE6</accession>
<evidence type="ECO:0000313" key="1">
    <source>
        <dbReference type="EMBL" id="ETL82969.1"/>
    </source>
</evidence>
<gene>
    <name evidence="1" type="ORF">L917_16986</name>
</gene>
<organism evidence="1">
    <name type="scientific">Phytophthora nicotianae</name>
    <name type="common">Potato buckeye rot agent</name>
    <name type="synonym">Phytophthora parasitica</name>
    <dbReference type="NCBI Taxonomy" id="4792"/>
    <lineage>
        <taxon>Eukaryota</taxon>
        <taxon>Sar</taxon>
        <taxon>Stramenopiles</taxon>
        <taxon>Oomycota</taxon>
        <taxon>Peronosporomycetes</taxon>
        <taxon>Peronosporales</taxon>
        <taxon>Peronosporaceae</taxon>
        <taxon>Phytophthora</taxon>
    </lineage>
</organism>
<reference evidence="1" key="1">
    <citation type="submission" date="2013-11" db="EMBL/GenBank/DDBJ databases">
        <title>The Genome Sequence of Phytophthora parasitica CHvinca01.</title>
        <authorList>
            <consortium name="The Broad Institute Genomics Platform"/>
            <person name="Russ C."/>
            <person name="Tyler B."/>
            <person name="Panabieres F."/>
            <person name="Shan W."/>
            <person name="Tripathy S."/>
            <person name="Grunwald N."/>
            <person name="Machado M."/>
            <person name="Johnson C.S."/>
            <person name="Arredondo F."/>
            <person name="Hong C."/>
            <person name="Coffey M."/>
            <person name="Young S.K."/>
            <person name="Zeng Q."/>
            <person name="Gargeya S."/>
            <person name="Fitzgerald M."/>
            <person name="Abouelleil A."/>
            <person name="Alvarado L."/>
            <person name="Chapman S.B."/>
            <person name="Gainer-Dewar J."/>
            <person name="Goldberg J."/>
            <person name="Griggs A."/>
            <person name="Gujja S."/>
            <person name="Hansen M."/>
            <person name="Howarth C."/>
            <person name="Imamovic A."/>
            <person name="Ireland A."/>
            <person name="Larimer J."/>
            <person name="McCowan C."/>
            <person name="Murphy C."/>
            <person name="Pearson M."/>
            <person name="Poon T.W."/>
            <person name="Priest M."/>
            <person name="Roberts A."/>
            <person name="Saif S."/>
            <person name="Shea T."/>
            <person name="Sykes S."/>
            <person name="Wortman J."/>
            <person name="Nusbaum C."/>
            <person name="Birren B."/>
        </authorList>
    </citation>
    <scope>NUCLEOTIDE SEQUENCE [LARGE SCALE GENOMIC DNA]</scope>
    <source>
        <strain evidence="1">CHvinca01</strain>
    </source>
</reference>
<sequence>MILVVIGPPTSKRRHIVEQASESRAPCVMGESA</sequence>